<dbReference type="PANTHER" id="PTHR14513">
    <property type="entry name" value="PROTECTION OF TELOMERES 1"/>
    <property type="match status" value="1"/>
</dbReference>
<dbReference type="Pfam" id="PF16686">
    <property type="entry name" value="POT1PC"/>
    <property type="match status" value="1"/>
</dbReference>
<dbReference type="PANTHER" id="PTHR14513:SF0">
    <property type="entry name" value="PROTECTION OF TELOMERES PROTEIN 1"/>
    <property type="match status" value="1"/>
</dbReference>
<keyword evidence="6" id="KW-0779">Telomere</keyword>
<dbReference type="InterPro" id="IPR011564">
    <property type="entry name" value="Telomer_end-bd_POT1/Cdc13"/>
</dbReference>
<dbReference type="GO" id="GO:0010521">
    <property type="term" value="F:telomerase inhibitor activity"/>
    <property type="evidence" value="ECO:0007669"/>
    <property type="project" value="TreeGrafter"/>
</dbReference>
<evidence type="ECO:0000256" key="1">
    <source>
        <dbReference type="ARBA" id="ARBA00004123"/>
    </source>
</evidence>
<dbReference type="InterPro" id="IPR012340">
    <property type="entry name" value="NA-bd_OB-fold"/>
</dbReference>
<organism evidence="10 11">
    <name type="scientific">Funneliformis caledonium</name>
    <dbReference type="NCBI Taxonomy" id="1117310"/>
    <lineage>
        <taxon>Eukaryota</taxon>
        <taxon>Fungi</taxon>
        <taxon>Fungi incertae sedis</taxon>
        <taxon>Mucoromycota</taxon>
        <taxon>Glomeromycotina</taxon>
        <taxon>Glomeromycetes</taxon>
        <taxon>Glomerales</taxon>
        <taxon>Glomeraceae</taxon>
        <taxon>Funneliformis</taxon>
    </lineage>
</organism>
<dbReference type="InterPro" id="IPR028389">
    <property type="entry name" value="POT1"/>
</dbReference>
<comment type="subcellular location">
    <subcellularLocation>
        <location evidence="2">Chromosome</location>
        <location evidence="2">Telomere</location>
    </subcellularLocation>
    <subcellularLocation>
        <location evidence="1">Nucleus</location>
    </subcellularLocation>
</comment>
<evidence type="ECO:0000256" key="5">
    <source>
        <dbReference type="ARBA" id="ARBA00022454"/>
    </source>
</evidence>
<evidence type="ECO:0000256" key="7">
    <source>
        <dbReference type="ARBA" id="ARBA00023125"/>
    </source>
</evidence>
<evidence type="ECO:0000256" key="8">
    <source>
        <dbReference type="ARBA" id="ARBA00023242"/>
    </source>
</evidence>
<evidence type="ECO:0000259" key="9">
    <source>
        <dbReference type="SMART" id="SM00976"/>
    </source>
</evidence>
<evidence type="ECO:0000256" key="3">
    <source>
        <dbReference type="ARBA" id="ARBA00008442"/>
    </source>
</evidence>
<dbReference type="EMBL" id="CAJVPQ010005888">
    <property type="protein sequence ID" value="CAG8677494.1"/>
    <property type="molecule type" value="Genomic_DNA"/>
</dbReference>
<dbReference type="Pfam" id="PF02765">
    <property type="entry name" value="POT1"/>
    <property type="match status" value="1"/>
</dbReference>
<dbReference type="OrthoDB" id="2186770at2759"/>
<accession>A0A9N9HDU8</accession>
<protein>
    <recommendedName>
        <fullName evidence="4">Protection of telomeres protein 1</fullName>
    </recommendedName>
</protein>
<dbReference type="Proteomes" id="UP000789570">
    <property type="component" value="Unassembled WGS sequence"/>
</dbReference>
<dbReference type="GO" id="GO:0000783">
    <property type="term" value="C:nuclear telomere cap complex"/>
    <property type="evidence" value="ECO:0007669"/>
    <property type="project" value="TreeGrafter"/>
</dbReference>
<dbReference type="Gene3D" id="2.40.50.140">
    <property type="entry name" value="Nucleic acid-binding proteins"/>
    <property type="match status" value="3"/>
</dbReference>
<sequence length="519" mass="59350">MSSVTYTVSHSDEEVSKTLRDENINTLRRPVKGFIFLQKARRPGALVNVIGVVVACTPKRKSNGTDYTCSLVIIDPSIPLNAKGITVNVFRSLIDQLPDLSVGNIFVGKNLRIQTFYETTQLVATKEGSTFKVIDDITERDHQFPFSMRSHAKEIMEYSDYLRRWCTSSSNSRHGDYTSITSSRKRIKIQELLPGIFFDLIAEIVMVCSAEFKVDLYVTDFTENKLLGNQEYRPKTPYGLCSRNILQITLWDEHVEDGEKLPIGTFVLLRNLHSKRNTNDDLVAFLHGDREFRNKKIIILDEQDAGVKEIISRRSAFCAQKTQKVLEPIERSSCPELEHDYTEQSITRIICGKEIELTEIDDIKVHPEPANFFRTRGRVISVMPPNFEDFSLPYCHRCNKIIHIKGCENCTKCSRGLKRFKYKFGLLFEDELGVGTLPVLITKGDANTFLEGLPPVNLYQNQTVLQKLKGRMQKLLGNVLESQAGCGPLIDFCVRTYEIEDENGNFKRIYRMFNTVLQE</sequence>
<evidence type="ECO:0000256" key="2">
    <source>
        <dbReference type="ARBA" id="ARBA00004574"/>
    </source>
</evidence>
<keyword evidence="8" id="KW-0539">Nucleus</keyword>
<dbReference type="CDD" id="cd04497">
    <property type="entry name" value="hPOT1_OB1_like"/>
    <property type="match status" value="1"/>
</dbReference>
<evidence type="ECO:0000256" key="4">
    <source>
        <dbReference type="ARBA" id="ARBA00015253"/>
    </source>
</evidence>
<feature type="domain" description="Telomeric single stranded DNA binding POT1/Cdc13" evidence="9">
    <location>
        <begin position="34"/>
        <end position="167"/>
    </location>
</feature>
<reference evidence="10" key="1">
    <citation type="submission" date="2021-06" db="EMBL/GenBank/DDBJ databases">
        <authorList>
            <person name="Kallberg Y."/>
            <person name="Tangrot J."/>
            <person name="Rosling A."/>
        </authorList>
    </citation>
    <scope>NUCLEOTIDE SEQUENCE</scope>
    <source>
        <strain evidence="10">UK204</strain>
    </source>
</reference>
<gene>
    <name evidence="10" type="ORF">FCALED_LOCUS12328</name>
</gene>
<dbReference type="GO" id="GO:0032210">
    <property type="term" value="P:regulation of telomere maintenance via telomerase"/>
    <property type="evidence" value="ECO:0007669"/>
    <property type="project" value="TreeGrafter"/>
</dbReference>
<dbReference type="SUPFAM" id="SSF50249">
    <property type="entry name" value="Nucleic acid-binding proteins"/>
    <property type="match status" value="2"/>
</dbReference>
<comment type="caution">
    <text evidence="10">The sequence shown here is derived from an EMBL/GenBank/DDBJ whole genome shotgun (WGS) entry which is preliminary data.</text>
</comment>
<dbReference type="InterPro" id="IPR032042">
    <property type="entry name" value="POT1PC"/>
</dbReference>
<dbReference type="GO" id="GO:0016233">
    <property type="term" value="P:telomere capping"/>
    <property type="evidence" value="ECO:0007669"/>
    <property type="project" value="TreeGrafter"/>
</dbReference>
<keyword evidence="11" id="KW-1185">Reference proteome</keyword>
<evidence type="ECO:0000256" key="6">
    <source>
        <dbReference type="ARBA" id="ARBA00022895"/>
    </source>
</evidence>
<proteinExistence type="inferred from homology"/>
<keyword evidence="7" id="KW-0238">DNA-binding</keyword>
<comment type="similarity">
    <text evidence="3">Belongs to the telombin family.</text>
</comment>
<evidence type="ECO:0000313" key="11">
    <source>
        <dbReference type="Proteomes" id="UP000789570"/>
    </source>
</evidence>
<dbReference type="AlphaFoldDB" id="A0A9N9HDU8"/>
<evidence type="ECO:0000313" key="10">
    <source>
        <dbReference type="EMBL" id="CAG8677494.1"/>
    </source>
</evidence>
<dbReference type="SMART" id="SM00976">
    <property type="entry name" value="Telo_bind"/>
    <property type="match status" value="1"/>
</dbReference>
<dbReference type="GO" id="GO:0098505">
    <property type="term" value="F:G-rich strand telomeric DNA binding"/>
    <property type="evidence" value="ECO:0007669"/>
    <property type="project" value="TreeGrafter"/>
</dbReference>
<keyword evidence="5" id="KW-0158">Chromosome</keyword>
<name>A0A9N9HDU8_9GLOM</name>